<sequence length="1163" mass="122772">MARTAITAGRGRQALTAIGALVLVALIAALPILLLWAAGNPLAELGGWFATLTDDPGAAVRQVWQALSTRDDGDLFLWALSLVGWVAAALAAWTWVTFLVAVVAEAATQVQGRRKGRIPRRIAQVPGMRLQQRAAAALVAAILGGLAAPALASAAAPAAAVQPMTVGPARAAEGTEQPSPAPTHAATAENHLEHTVERGESLLAIAERYTVSWQRLAEANHGLPQPDGRSLQPGNTRVYAGWTLRIPLATAPTATITSTQASPAAATARISYLVARGDWLSGVAQRFLGDADRYVEIADLNPQLKRRDARFPDHIEPGWRILLPKEARDRGPVERAQGLVVNGDRARPSPPASEADSASADPRPGAAADSPADASGSRRGDASSSPAVAPTSPPTATATPSASASSPADERTATARSTDEPTTAEADQGRQPAENGEVNGGIVLGSLAGAGLLSALLLAAVVRRRARQRQHRRPGRRLPHPRSGATERALRVAEQPADVDRLDLALRSLAAALAEREQPLPDIAAAWIVDQSVTVVLTTPGAQPPAPWIDDLGHWTLPGDATVPAVTEQLAPLPALVAVGSQPGRHLLLDLERLGSLAIAGDSERTLALLRYIACELACNAWSDDVEIIVTGFPAYEAELLVALNPDRVRAASSVSEAVNRLRRRTAAVAAALSASGAADALAGRISDNGEAWAPQVLLVADPHADDLDLLDEFGKELREAGRCAVAVASTTRVNAATGPNTAIIDEDGILQLALPFLLVEGAAAGLPVCELEPLVEIMAQARSATDESIPPAAEPEDWAEGTDAAGSVLELLTAAAVAEPAISQASENGESNLSDASAPSDPIVAVPRIDSGHAGYARPRREVNAAIRQRRRQSDPELDSDLRAWREQDSARPRIGVLGPVDVDAPGPAPAQRRRFHAELIVYLAQRGARGASAEQLTDALWPEQQVKDASRRVAITRARRWLGERQDGSAWLPEMGSDRLYRLEPGYLLDWHLFRRLRSRGQSRGPAGVKDLRAALELVRGAPLDGADRAYAVGARNPFTWLPESDIYPGHITSAVVDTAHDLAELYLEAGDTTGARWAVQQAWLADPDRADDGPWRDIMRAAHAEGHAAELRNLLGELMRAREAEVPEDLTPATYALLRELLPDLLAATTASGAGGAAPN</sequence>
<dbReference type="RefSeq" id="WP_120331037.1">
    <property type="nucleotide sequence ID" value="NZ_RAQQ01000021.1"/>
</dbReference>
<dbReference type="InterPro" id="IPR018392">
    <property type="entry name" value="LysM"/>
</dbReference>
<organism evidence="4 5">
    <name type="scientific">Micromonospora globbae</name>
    <dbReference type="NCBI Taxonomy" id="1894969"/>
    <lineage>
        <taxon>Bacteria</taxon>
        <taxon>Bacillati</taxon>
        <taxon>Actinomycetota</taxon>
        <taxon>Actinomycetes</taxon>
        <taxon>Micromonosporales</taxon>
        <taxon>Micromonosporaceae</taxon>
        <taxon>Micromonospora</taxon>
    </lineage>
</organism>
<dbReference type="Gene3D" id="3.10.350.10">
    <property type="entry name" value="LysM domain"/>
    <property type="match status" value="2"/>
</dbReference>
<proteinExistence type="predicted"/>
<feature type="compositionally biased region" description="Low complexity" evidence="1">
    <location>
        <begin position="382"/>
        <end position="407"/>
    </location>
</feature>
<dbReference type="CDD" id="cd00118">
    <property type="entry name" value="LysM"/>
    <property type="match status" value="1"/>
</dbReference>
<dbReference type="Pfam" id="PF01476">
    <property type="entry name" value="LysM"/>
    <property type="match status" value="1"/>
</dbReference>
<dbReference type="InterPro" id="IPR052196">
    <property type="entry name" value="Bact_Kbp"/>
</dbReference>
<dbReference type="Proteomes" id="UP000285744">
    <property type="component" value="Unassembled WGS sequence"/>
</dbReference>
<evidence type="ECO:0000256" key="1">
    <source>
        <dbReference type="SAM" id="MobiDB-lite"/>
    </source>
</evidence>
<feature type="transmembrane region" description="Helical" evidence="2">
    <location>
        <begin position="134"/>
        <end position="156"/>
    </location>
</feature>
<dbReference type="AlphaFoldDB" id="A0A420EVI3"/>
<gene>
    <name evidence="4" type="ORF">D7I43_25160</name>
</gene>
<keyword evidence="2" id="KW-0472">Membrane</keyword>
<feature type="region of interest" description="Disordered" evidence="1">
    <location>
        <begin position="330"/>
        <end position="437"/>
    </location>
</feature>
<protein>
    <submittedName>
        <fullName evidence="4">LysM peptidoglycan-binding domain-containing protein</fullName>
    </submittedName>
</protein>
<dbReference type="SMART" id="SM00257">
    <property type="entry name" value="LysM"/>
    <property type="match status" value="2"/>
</dbReference>
<feature type="compositionally biased region" description="Polar residues" evidence="1">
    <location>
        <begin position="826"/>
        <end position="838"/>
    </location>
</feature>
<dbReference type="Gene3D" id="1.10.10.10">
    <property type="entry name" value="Winged helix-like DNA-binding domain superfamily/Winged helix DNA-binding domain"/>
    <property type="match status" value="1"/>
</dbReference>
<dbReference type="SUPFAM" id="SSF54106">
    <property type="entry name" value="LysM domain"/>
    <property type="match status" value="1"/>
</dbReference>
<name>A0A420EVI3_9ACTN</name>
<feature type="transmembrane region" description="Helical" evidence="2">
    <location>
        <begin position="14"/>
        <end position="38"/>
    </location>
</feature>
<dbReference type="InterPro" id="IPR016032">
    <property type="entry name" value="Sig_transdc_resp-reg_C-effctor"/>
</dbReference>
<comment type="caution">
    <text evidence="4">The sequence shown here is derived from an EMBL/GenBank/DDBJ whole genome shotgun (WGS) entry which is preliminary data.</text>
</comment>
<feature type="compositionally biased region" description="Low complexity" evidence="1">
    <location>
        <begin position="352"/>
        <end position="375"/>
    </location>
</feature>
<dbReference type="PROSITE" id="PS51782">
    <property type="entry name" value="LYSM"/>
    <property type="match status" value="2"/>
</dbReference>
<dbReference type="SUPFAM" id="SSF46894">
    <property type="entry name" value="C-terminal effector domain of the bipartite response regulators"/>
    <property type="match status" value="1"/>
</dbReference>
<dbReference type="InterPro" id="IPR036779">
    <property type="entry name" value="LysM_dom_sf"/>
</dbReference>
<feature type="compositionally biased region" description="Basic and acidic residues" evidence="1">
    <location>
        <begin position="873"/>
        <end position="887"/>
    </location>
</feature>
<evidence type="ECO:0000259" key="3">
    <source>
        <dbReference type="PROSITE" id="PS51782"/>
    </source>
</evidence>
<dbReference type="PANTHER" id="PTHR34700">
    <property type="entry name" value="POTASSIUM BINDING PROTEIN KBP"/>
    <property type="match status" value="1"/>
</dbReference>
<feature type="domain" description="LysM" evidence="3">
    <location>
        <begin position="192"/>
        <end position="246"/>
    </location>
</feature>
<reference evidence="4 5" key="1">
    <citation type="journal article" date="2018" name="Int. J. Syst. Evol. Microbiol.">
        <title>Micromonospora globbae sp. nov., an endophytic actinomycete isolated from roots of Globba winitii C. H. Wright.</title>
        <authorList>
            <person name="Kuncharoen N."/>
            <person name="Pittayakhajonwut P."/>
            <person name="Tanasupawat S."/>
        </authorList>
    </citation>
    <scope>NUCLEOTIDE SEQUENCE [LARGE SCALE GENOMIC DNA]</scope>
    <source>
        <strain evidence="4 5">WPS1-2</strain>
    </source>
</reference>
<feature type="region of interest" description="Disordered" evidence="1">
    <location>
        <begin position="466"/>
        <end position="488"/>
    </location>
</feature>
<feature type="transmembrane region" description="Helical" evidence="2">
    <location>
        <begin position="75"/>
        <end position="104"/>
    </location>
</feature>
<keyword evidence="2" id="KW-1133">Transmembrane helix</keyword>
<dbReference type="GO" id="GO:0006355">
    <property type="term" value="P:regulation of DNA-templated transcription"/>
    <property type="evidence" value="ECO:0007669"/>
    <property type="project" value="InterPro"/>
</dbReference>
<feature type="compositionally biased region" description="Basic and acidic residues" evidence="1">
    <location>
        <begin position="408"/>
        <end position="419"/>
    </location>
</feature>
<evidence type="ECO:0000256" key="2">
    <source>
        <dbReference type="SAM" id="Phobius"/>
    </source>
</evidence>
<dbReference type="EMBL" id="RAQQ01000021">
    <property type="protein sequence ID" value="RKF24670.1"/>
    <property type="molecule type" value="Genomic_DNA"/>
</dbReference>
<dbReference type="OrthoDB" id="8444614at2"/>
<keyword evidence="2" id="KW-0812">Transmembrane</keyword>
<evidence type="ECO:0000313" key="5">
    <source>
        <dbReference type="Proteomes" id="UP000285744"/>
    </source>
</evidence>
<dbReference type="GO" id="GO:0003677">
    <property type="term" value="F:DNA binding"/>
    <property type="evidence" value="ECO:0007669"/>
    <property type="project" value="InterPro"/>
</dbReference>
<feature type="domain" description="LysM" evidence="3">
    <location>
        <begin position="270"/>
        <end position="323"/>
    </location>
</feature>
<accession>A0A420EVI3</accession>
<evidence type="ECO:0000313" key="4">
    <source>
        <dbReference type="EMBL" id="RKF24670.1"/>
    </source>
</evidence>
<feature type="compositionally biased region" description="Basic residues" evidence="1">
    <location>
        <begin position="466"/>
        <end position="480"/>
    </location>
</feature>
<dbReference type="InterPro" id="IPR036388">
    <property type="entry name" value="WH-like_DNA-bd_sf"/>
</dbReference>
<dbReference type="PANTHER" id="PTHR34700:SF4">
    <property type="entry name" value="PHAGE-LIKE ELEMENT PBSX PROTEIN XKDP"/>
    <property type="match status" value="1"/>
</dbReference>
<feature type="region of interest" description="Disordered" evidence="1">
    <location>
        <begin position="826"/>
        <end position="887"/>
    </location>
</feature>